<dbReference type="eggNOG" id="COG2740">
    <property type="taxonomic scope" value="Bacteria"/>
</dbReference>
<dbReference type="AlphaFoldDB" id="C4GBF9"/>
<gene>
    <name evidence="2" type="ORF">GCWU000342_01260</name>
</gene>
<dbReference type="NCBIfam" id="NF047356">
    <property type="entry name" value="RNA_bind_RnpM"/>
    <property type="match status" value="1"/>
</dbReference>
<dbReference type="HOGENOM" id="CLU_147970_2_1_9"/>
<accession>C4GBF9</accession>
<evidence type="ECO:0000313" key="2">
    <source>
        <dbReference type="EMBL" id="EEP28452.1"/>
    </source>
</evidence>
<sequence>MSLKHVPMRMCVACRQMKSKRELICLRCKSGSVFIDRDHRGQGRGAYLCQSPDCLAKAIRSKAIDRALGARVDESVLRALSEEM</sequence>
<dbReference type="PANTHER" id="PTHR34215">
    <property type="entry name" value="BLL0784 PROTEIN"/>
    <property type="match status" value="1"/>
</dbReference>
<proteinExistence type="predicted"/>
<dbReference type="InterPro" id="IPR007393">
    <property type="entry name" value="YlxR_dom"/>
</dbReference>
<dbReference type="SUPFAM" id="SSF64376">
    <property type="entry name" value="YlxR-like"/>
    <property type="match status" value="1"/>
</dbReference>
<dbReference type="Proteomes" id="UP000003494">
    <property type="component" value="Unassembled WGS sequence"/>
</dbReference>
<comment type="caution">
    <text evidence="2">The sequence shown here is derived from an EMBL/GenBank/DDBJ whole genome shotgun (WGS) entry which is preliminary data.</text>
</comment>
<dbReference type="InterPro" id="IPR035931">
    <property type="entry name" value="YlxR-like_sf"/>
</dbReference>
<evidence type="ECO:0000259" key="1">
    <source>
        <dbReference type="Pfam" id="PF04296"/>
    </source>
</evidence>
<dbReference type="InterPro" id="IPR037465">
    <property type="entry name" value="YlxR"/>
</dbReference>
<dbReference type="PANTHER" id="PTHR34215:SF1">
    <property type="entry name" value="YLXR DOMAIN-CONTAINING PROTEIN"/>
    <property type="match status" value="1"/>
</dbReference>
<feature type="domain" description="YlxR" evidence="1">
    <location>
        <begin position="9"/>
        <end position="81"/>
    </location>
</feature>
<protein>
    <recommendedName>
        <fullName evidence="1">YlxR domain-containing protein</fullName>
    </recommendedName>
</protein>
<evidence type="ECO:0000313" key="3">
    <source>
        <dbReference type="Proteomes" id="UP000003494"/>
    </source>
</evidence>
<reference evidence="2" key="1">
    <citation type="submission" date="2009-04" db="EMBL/GenBank/DDBJ databases">
        <authorList>
            <person name="Weinstock G."/>
            <person name="Sodergren E."/>
            <person name="Clifton S."/>
            <person name="Fulton L."/>
            <person name="Fulton B."/>
            <person name="Courtney L."/>
            <person name="Fronick C."/>
            <person name="Harrison M."/>
            <person name="Strong C."/>
            <person name="Farmer C."/>
            <person name="Delahaunty K."/>
            <person name="Markovic C."/>
            <person name="Hall O."/>
            <person name="Minx P."/>
            <person name="Tomlinson C."/>
            <person name="Mitreva M."/>
            <person name="Nelson J."/>
            <person name="Hou S."/>
            <person name="Wollam A."/>
            <person name="Pepin K.H."/>
            <person name="Johnson M."/>
            <person name="Bhonagiri V."/>
            <person name="Nash W.E."/>
            <person name="Warren W."/>
            <person name="Chinwalla A."/>
            <person name="Mardis E.R."/>
            <person name="Wilson R.K."/>
        </authorList>
    </citation>
    <scope>NUCLEOTIDE SEQUENCE [LARGE SCALE GENOMIC DNA]</scope>
    <source>
        <strain evidence="2">DSM 14600</strain>
    </source>
</reference>
<keyword evidence="3" id="KW-1185">Reference proteome</keyword>
<dbReference type="RefSeq" id="WP_006906270.1">
    <property type="nucleotide sequence ID" value="NZ_GG665866.1"/>
</dbReference>
<dbReference type="STRING" id="626523.GCWU000342_01260"/>
<dbReference type="EMBL" id="ACIP02000002">
    <property type="protein sequence ID" value="EEP28452.1"/>
    <property type="molecule type" value="Genomic_DNA"/>
</dbReference>
<dbReference type="Gene3D" id="3.30.1230.10">
    <property type="entry name" value="YlxR-like"/>
    <property type="match status" value="1"/>
</dbReference>
<name>C4GBF9_9FIRM</name>
<dbReference type="Pfam" id="PF04296">
    <property type="entry name" value="YlxR"/>
    <property type="match status" value="1"/>
</dbReference>
<organism evidence="2 3">
    <name type="scientific">Shuttleworthella satelles DSM 14600</name>
    <dbReference type="NCBI Taxonomy" id="626523"/>
    <lineage>
        <taxon>Bacteria</taxon>
        <taxon>Bacillati</taxon>
        <taxon>Bacillota</taxon>
        <taxon>Clostridia</taxon>
        <taxon>Lachnospirales</taxon>
        <taxon>Lachnospiraceae</taxon>
        <taxon>Shuttleworthella</taxon>
    </lineage>
</organism>